<dbReference type="EMBL" id="FONA01000005">
    <property type="protein sequence ID" value="SFE00998.1"/>
    <property type="molecule type" value="Genomic_DNA"/>
</dbReference>
<gene>
    <name evidence="2" type="ORF">SAMN05444380_105100</name>
</gene>
<dbReference type="AlphaFoldDB" id="A0A1I1X315"/>
<name>A0A1I1X315_9BACT</name>
<keyword evidence="3" id="KW-1185">Reference proteome</keyword>
<feature type="transmembrane region" description="Helical" evidence="1">
    <location>
        <begin position="6"/>
        <end position="25"/>
    </location>
</feature>
<accession>A0A1I1X315</accession>
<dbReference type="InParanoid" id="A0A1I1X315"/>
<proteinExistence type="predicted"/>
<evidence type="ECO:0000313" key="3">
    <source>
        <dbReference type="Proteomes" id="UP000181976"/>
    </source>
</evidence>
<evidence type="ECO:0000313" key="2">
    <source>
        <dbReference type="EMBL" id="SFE00998.1"/>
    </source>
</evidence>
<sequence>MSKHTLFLYLLYPNLFYYQLLSYLCSIKSKVFFVFEIDRVFTCELISVVVPDS</sequence>
<protein>
    <submittedName>
        <fullName evidence="2">Uncharacterized protein</fullName>
    </submittedName>
</protein>
<organism evidence="2 3">
    <name type="scientific">Thermophagus xiamenensis</name>
    <dbReference type="NCBI Taxonomy" id="385682"/>
    <lineage>
        <taxon>Bacteria</taxon>
        <taxon>Pseudomonadati</taxon>
        <taxon>Bacteroidota</taxon>
        <taxon>Bacteroidia</taxon>
        <taxon>Marinilabiliales</taxon>
        <taxon>Marinilabiliaceae</taxon>
        <taxon>Thermophagus</taxon>
    </lineage>
</organism>
<dbReference type="Proteomes" id="UP000181976">
    <property type="component" value="Unassembled WGS sequence"/>
</dbReference>
<keyword evidence="1" id="KW-1133">Transmembrane helix</keyword>
<reference evidence="2 3" key="1">
    <citation type="submission" date="2016-10" db="EMBL/GenBank/DDBJ databases">
        <authorList>
            <person name="de Groot N.N."/>
        </authorList>
    </citation>
    <scope>NUCLEOTIDE SEQUENCE [LARGE SCALE GENOMIC DNA]</scope>
    <source>
        <strain evidence="2 3">DSM 19012</strain>
    </source>
</reference>
<keyword evidence="1" id="KW-0472">Membrane</keyword>
<evidence type="ECO:0000256" key="1">
    <source>
        <dbReference type="SAM" id="Phobius"/>
    </source>
</evidence>
<keyword evidence="1" id="KW-0812">Transmembrane</keyword>